<protein>
    <submittedName>
        <fullName evidence="1">Cardiolipin synthase</fullName>
    </submittedName>
</protein>
<evidence type="ECO:0000313" key="2">
    <source>
        <dbReference type="Proteomes" id="UP000198945"/>
    </source>
</evidence>
<dbReference type="AlphaFoldDB" id="A0A1G8LRP7"/>
<reference evidence="1 2" key="1">
    <citation type="submission" date="2016-10" db="EMBL/GenBank/DDBJ databases">
        <authorList>
            <person name="de Groot N.N."/>
        </authorList>
    </citation>
    <scope>NUCLEOTIDE SEQUENCE [LARGE SCALE GENOMIC DNA]</scope>
    <source>
        <strain evidence="1 2">WG7</strain>
    </source>
</reference>
<dbReference type="Gene3D" id="3.30.870.10">
    <property type="entry name" value="Endonuclease Chain A"/>
    <property type="match status" value="1"/>
</dbReference>
<evidence type="ECO:0000313" key="1">
    <source>
        <dbReference type="EMBL" id="SDI58303.1"/>
    </source>
</evidence>
<dbReference type="SUPFAM" id="SSF56024">
    <property type="entry name" value="Phospholipase D/nuclease"/>
    <property type="match status" value="1"/>
</dbReference>
<proteinExistence type="predicted"/>
<dbReference type="Proteomes" id="UP000198945">
    <property type="component" value="Unassembled WGS sequence"/>
</dbReference>
<dbReference type="PANTHER" id="PTHR21248">
    <property type="entry name" value="CARDIOLIPIN SYNTHASE"/>
    <property type="match status" value="1"/>
</dbReference>
<organism evidence="1 2">
    <name type="scientific">Halanaerobium congolense</name>
    <dbReference type="NCBI Taxonomy" id="54121"/>
    <lineage>
        <taxon>Bacteria</taxon>
        <taxon>Bacillati</taxon>
        <taxon>Bacillota</taxon>
        <taxon>Clostridia</taxon>
        <taxon>Halanaerobiales</taxon>
        <taxon>Halanaerobiaceae</taxon>
        <taxon>Halanaerobium</taxon>
    </lineage>
</organism>
<dbReference type="EMBL" id="FNEH01000009">
    <property type="protein sequence ID" value="SDI58303.1"/>
    <property type="molecule type" value="Genomic_DNA"/>
</dbReference>
<accession>A0A1G8LRP7</accession>
<dbReference type="PANTHER" id="PTHR21248:SF22">
    <property type="entry name" value="PHOSPHOLIPASE D"/>
    <property type="match status" value="1"/>
</dbReference>
<dbReference type="RefSeq" id="WP_244152045.1">
    <property type="nucleotide sequence ID" value="NZ_FNEH01000009.1"/>
</dbReference>
<sequence>MKKYDKKLISAELNQRITEFDHLEQSIIRLASKNDLPTGIGYNQLQIYTSGREKFADLFEDIKNARKFVHANYYIINDDRLGDQFMRLLTKKAAEGVEVRLIYDRMGCRNLSRYSIYKLEDAGGKAVPFAPFVLI</sequence>
<gene>
    <name evidence="1" type="ORF">SAMN04515654_10924</name>
</gene>
<name>A0A1G8LRP7_9FIRM</name>